<feature type="domain" description="CMP/dCMP-type deaminase" evidence="6">
    <location>
        <begin position="27"/>
        <end position="128"/>
    </location>
</feature>
<dbReference type="GO" id="GO:0005737">
    <property type="term" value="C:cytoplasm"/>
    <property type="evidence" value="ECO:0007669"/>
    <property type="project" value="TreeGrafter"/>
</dbReference>
<dbReference type="PANTHER" id="PTHR13857">
    <property type="entry name" value="MRNA EDITING ENZYME"/>
    <property type="match status" value="1"/>
</dbReference>
<reference evidence="7 8" key="1">
    <citation type="submission" date="2019-09" db="EMBL/GenBank/DDBJ databases">
        <title>Bird 10,000 Genomes (B10K) Project - Family phase.</title>
        <authorList>
            <person name="Zhang G."/>
        </authorList>
    </citation>
    <scope>NUCLEOTIDE SEQUENCE [LARGE SCALE GENOMIC DNA]</scope>
    <source>
        <strain evidence="7">B10K-DU-001-25</strain>
        <tissue evidence="7">Muscle</tissue>
    </source>
</reference>
<comment type="similarity">
    <text evidence="2">Belongs to the cytidine and deoxycytidylate deaminase family.</text>
</comment>
<sequence>LRFLFCFSMHISKRALRNQFDPRVYVPQDTYLLCKLQWGKNGIPWIHWVRNDRYSGCHAEEYFLEEIFELRSSNSCDITWYLSWSPCPMCCSKIRVFLERHPKVTINICIARVYYANNENHRRALKDLYNLPRVNHLASLSPDYVDCWNTFIQKGVHCDFSPENFGSAIQRNRMILKRILEVSTL</sequence>
<keyword evidence="5" id="KW-0862">Zinc</keyword>
<dbReference type="GO" id="GO:0003723">
    <property type="term" value="F:RNA binding"/>
    <property type="evidence" value="ECO:0007669"/>
    <property type="project" value="TreeGrafter"/>
</dbReference>
<dbReference type="GO" id="GO:0004126">
    <property type="term" value="F:cytidine deaminase activity"/>
    <property type="evidence" value="ECO:0007669"/>
    <property type="project" value="TreeGrafter"/>
</dbReference>
<gene>
    <name evidence="7" type="primary">Apobec1_1</name>
    <name evidence="7" type="ORF">EDOCOE_R15720</name>
</gene>
<dbReference type="InterPro" id="IPR002125">
    <property type="entry name" value="CMP_dCMP_dom"/>
</dbReference>
<dbReference type="GO" id="GO:0005634">
    <property type="term" value="C:nucleus"/>
    <property type="evidence" value="ECO:0007669"/>
    <property type="project" value="TreeGrafter"/>
</dbReference>
<dbReference type="InterPro" id="IPR050610">
    <property type="entry name" value="APOBEC_Cyt_Deaminase"/>
</dbReference>
<dbReference type="InterPro" id="IPR016193">
    <property type="entry name" value="Cytidine_deaminase-like"/>
</dbReference>
<dbReference type="GO" id="GO:0008270">
    <property type="term" value="F:zinc ion binding"/>
    <property type="evidence" value="ECO:0007669"/>
    <property type="project" value="InterPro"/>
</dbReference>
<comment type="cofactor">
    <cofactor evidence="1">
        <name>Zn(2+)</name>
        <dbReference type="ChEBI" id="CHEBI:29105"/>
    </cofactor>
</comment>
<dbReference type="GO" id="GO:0016554">
    <property type="term" value="P:cytidine to uridine editing"/>
    <property type="evidence" value="ECO:0007669"/>
    <property type="project" value="TreeGrafter"/>
</dbReference>
<evidence type="ECO:0000313" key="7">
    <source>
        <dbReference type="EMBL" id="NXH81520.1"/>
    </source>
</evidence>
<feature type="non-terminal residue" evidence="7">
    <location>
        <position position="185"/>
    </location>
</feature>
<evidence type="ECO:0000256" key="4">
    <source>
        <dbReference type="ARBA" id="ARBA00022801"/>
    </source>
</evidence>
<name>A0A7K9N3R8_9CORV</name>
<dbReference type="InterPro" id="IPR016192">
    <property type="entry name" value="APOBEC/CMP_deaminase_Zn-bd"/>
</dbReference>
<evidence type="ECO:0000313" key="8">
    <source>
        <dbReference type="Proteomes" id="UP000526889"/>
    </source>
</evidence>
<accession>A0A7K9N3R8</accession>
<dbReference type="EMBL" id="VWZW01001241">
    <property type="protein sequence ID" value="NXH81520.1"/>
    <property type="molecule type" value="Genomic_DNA"/>
</dbReference>
<dbReference type="PANTHER" id="PTHR13857:SF26">
    <property type="entry name" value="C-U-EDITING ENZYME APOBEC-1"/>
    <property type="match status" value="1"/>
</dbReference>
<evidence type="ECO:0000259" key="6">
    <source>
        <dbReference type="PROSITE" id="PS51747"/>
    </source>
</evidence>
<proteinExistence type="inferred from homology"/>
<organism evidence="7 8">
    <name type="scientific">Edolisoma coerulescens</name>
    <dbReference type="NCBI Taxonomy" id="2585810"/>
    <lineage>
        <taxon>Eukaryota</taxon>
        <taxon>Metazoa</taxon>
        <taxon>Chordata</taxon>
        <taxon>Craniata</taxon>
        <taxon>Vertebrata</taxon>
        <taxon>Euteleostomi</taxon>
        <taxon>Archelosauria</taxon>
        <taxon>Archosauria</taxon>
        <taxon>Dinosauria</taxon>
        <taxon>Saurischia</taxon>
        <taxon>Theropoda</taxon>
        <taxon>Coelurosauria</taxon>
        <taxon>Aves</taxon>
        <taxon>Neognathae</taxon>
        <taxon>Neoaves</taxon>
        <taxon>Telluraves</taxon>
        <taxon>Australaves</taxon>
        <taxon>Passeriformes</taxon>
        <taxon>Corvoidea</taxon>
        <taxon>Campephagidae</taxon>
        <taxon>Edolisoma</taxon>
    </lineage>
</organism>
<dbReference type="PROSITE" id="PS00903">
    <property type="entry name" value="CYT_DCMP_DEAMINASES_1"/>
    <property type="match status" value="1"/>
</dbReference>
<feature type="non-terminal residue" evidence="7">
    <location>
        <position position="1"/>
    </location>
</feature>
<evidence type="ECO:0000256" key="5">
    <source>
        <dbReference type="ARBA" id="ARBA00022833"/>
    </source>
</evidence>
<evidence type="ECO:0000256" key="1">
    <source>
        <dbReference type="ARBA" id="ARBA00001947"/>
    </source>
</evidence>
<dbReference type="SUPFAM" id="SSF53927">
    <property type="entry name" value="Cytidine deaminase-like"/>
    <property type="match status" value="1"/>
</dbReference>
<keyword evidence="3" id="KW-0479">Metal-binding</keyword>
<keyword evidence="4" id="KW-0378">Hydrolase</keyword>
<evidence type="ECO:0000256" key="3">
    <source>
        <dbReference type="ARBA" id="ARBA00022723"/>
    </source>
</evidence>
<comment type="caution">
    <text evidence="7">The sequence shown here is derived from an EMBL/GenBank/DDBJ whole genome shotgun (WGS) entry which is preliminary data.</text>
</comment>
<protein>
    <submittedName>
        <fullName evidence="7">ABEC1 enzyme</fullName>
    </submittedName>
</protein>
<dbReference type="Pfam" id="PF18750">
    <property type="entry name" value="SNAD4"/>
    <property type="match status" value="1"/>
</dbReference>
<keyword evidence="8" id="KW-1185">Reference proteome</keyword>
<evidence type="ECO:0000256" key="2">
    <source>
        <dbReference type="ARBA" id="ARBA00006576"/>
    </source>
</evidence>
<dbReference type="Gene3D" id="3.40.140.10">
    <property type="entry name" value="Cytidine Deaminase, domain 2"/>
    <property type="match status" value="1"/>
</dbReference>
<dbReference type="AlphaFoldDB" id="A0A7K9N3R8"/>
<dbReference type="PROSITE" id="PS51747">
    <property type="entry name" value="CYT_DCMP_DEAMINASES_2"/>
    <property type="match status" value="1"/>
</dbReference>
<dbReference type="Proteomes" id="UP000526889">
    <property type="component" value="Unassembled WGS sequence"/>
</dbReference>